<dbReference type="GO" id="GO:0016538">
    <property type="term" value="F:cyclin-dependent protein serine/threonine kinase regulator activity"/>
    <property type="evidence" value="ECO:0007669"/>
    <property type="project" value="InterPro"/>
</dbReference>
<dbReference type="InterPro" id="IPR046965">
    <property type="entry name" value="Cyclin_A/B-like"/>
</dbReference>
<sequence length="394" mass="44925">MALRSMNMDAFNRENTAGDLPKQETKPVKFQRQALGDIKNRVGAVQNVSTRGAVKKQNSLKFKEKSTKTLSRSKSTVSLVTVPENDKSEKDDCVLMDISTSDDDAFSSRLLPDNVKNIDAEDIDNPQLVSEYVNDIYKYLRDLEVQYSIKENHLGKQSQISGRMRSILVDWLVSVHQRFHLLQETLYLTVAILDRFLQENKVERCKLQLVGVTCMFIASKYEEMYAPEIGDFVYITDNAYTKKEILKMECLILSVLEFNLGRPLPLHFLRRDSKAGNADVMMHTLAKYLMELTLPEYHMAHISPSQLAAASLCLAMKLLDKAPWTETLTYFSNYDELQLKSVMKQLCILVLKIDSSKLQAVRLKYSSNKLMKISLIPELKSTVVKEIAGAFDKL</sequence>
<feature type="region of interest" description="Disordered" evidence="5">
    <location>
        <begin position="1"/>
        <end position="27"/>
    </location>
</feature>
<keyword evidence="3" id="KW-0131">Cell cycle</keyword>
<evidence type="ECO:0000259" key="6">
    <source>
        <dbReference type="SMART" id="SM00385"/>
    </source>
</evidence>
<evidence type="ECO:0000256" key="2">
    <source>
        <dbReference type="ARBA" id="ARBA00023127"/>
    </source>
</evidence>
<dbReference type="GO" id="GO:0044772">
    <property type="term" value="P:mitotic cell cycle phase transition"/>
    <property type="evidence" value="ECO:0007669"/>
    <property type="project" value="InterPro"/>
</dbReference>
<feature type="domain" description="Cyclin-like" evidence="6">
    <location>
        <begin position="170"/>
        <end position="254"/>
    </location>
</feature>
<dbReference type="Gene3D" id="1.10.472.10">
    <property type="entry name" value="Cyclin-like"/>
    <property type="match status" value="2"/>
</dbReference>
<dbReference type="SMART" id="SM01332">
    <property type="entry name" value="Cyclin_C"/>
    <property type="match status" value="1"/>
</dbReference>
<dbReference type="SUPFAM" id="SSF47954">
    <property type="entry name" value="Cyclin-like"/>
    <property type="match status" value="2"/>
</dbReference>
<dbReference type="CDD" id="cd20507">
    <property type="entry name" value="CYCLIN_CCNB1-like_rpt1"/>
    <property type="match status" value="1"/>
</dbReference>
<name>C7EAF3_TACTR</name>
<dbReference type="GO" id="GO:0051301">
    <property type="term" value="P:cell division"/>
    <property type="evidence" value="ECO:0007669"/>
    <property type="project" value="UniProtKB-KW"/>
</dbReference>
<dbReference type="InterPro" id="IPR036915">
    <property type="entry name" value="Cyclin-like_sf"/>
</dbReference>
<comment type="similarity">
    <text evidence="4">Belongs to the cyclin family.</text>
</comment>
<evidence type="ECO:0000256" key="3">
    <source>
        <dbReference type="ARBA" id="ARBA00023306"/>
    </source>
</evidence>
<dbReference type="PIRSF" id="PIRSF001771">
    <property type="entry name" value="Cyclin_A_B_D_E"/>
    <property type="match status" value="1"/>
</dbReference>
<feature type="domain" description="Cyclin-like" evidence="6">
    <location>
        <begin position="267"/>
        <end position="348"/>
    </location>
</feature>
<keyword evidence="2 4" id="KW-0195">Cyclin</keyword>
<dbReference type="InterPro" id="IPR048258">
    <property type="entry name" value="Cyclins_cyclin-box"/>
</dbReference>
<organism evidence="8">
    <name type="scientific">Tachypleus tridentatus</name>
    <name type="common">Japanese horseshoe crab</name>
    <dbReference type="NCBI Taxonomy" id="6853"/>
    <lineage>
        <taxon>Eukaryota</taxon>
        <taxon>Metazoa</taxon>
        <taxon>Ecdysozoa</taxon>
        <taxon>Arthropoda</taxon>
        <taxon>Chelicerata</taxon>
        <taxon>Merostomata</taxon>
        <taxon>Xiphosura</taxon>
        <taxon>Limulidae</taxon>
        <taxon>Tachypleus</taxon>
    </lineage>
</organism>
<dbReference type="PROSITE" id="PS00292">
    <property type="entry name" value="CYCLINS"/>
    <property type="match status" value="1"/>
</dbReference>
<feature type="domain" description="Cyclin C-terminal" evidence="7">
    <location>
        <begin position="263"/>
        <end position="379"/>
    </location>
</feature>
<dbReference type="InterPro" id="IPR006671">
    <property type="entry name" value="Cyclin_N"/>
</dbReference>
<dbReference type="AlphaFoldDB" id="C7EAF3"/>
<reference evidence="8" key="1">
    <citation type="submission" date="2009-06" db="EMBL/GenBank/DDBJ databases">
        <title>The molecular characterization of cyclin B in the ovary of Tachpleus tridentatus.</title>
        <authorList>
            <person name="Li W."/>
            <person name="Huang H."/>
            <person name="Ye H."/>
            <person name="Huang J."/>
        </authorList>
    </citation>
    <scope>NUCLEOTIDE SEQUENCE</scope>
    <source>
        <tissue evidence="8">Ovary</tissue>
    </source>
</reference>
<keyword evidence="1" id="KW-0132">Cell division</keyword>
<dbReference type="PANTHER" id="PTHR10177">
    <property type="entry name" value="CYCLINS"/>
    <property type="match status" value="1"/>
</dbReference>
<evidence type="ECO:0000256" key="1">
    <source>
        <dbReference type="ARBA" id="ARBA00022618"/>
    </source>
</evidence>
<evidence type="ECO:0000259" key="7">
    <source>
        <dbReference type="SMART" id="SM01332"/>
    </source>
</evidence>
<dbReference type="Pfam" id="PF02984">
    <property type="entry name" value="Cyclin_C"/>
    <property type="match status" value="1"/>
</dbReference>
<accession>C7EAF3</accession>
<evidence type="ECO:0000256" key="5">
    <source>
        <dbReference type="SAM" id="MobiDB-lite"/>
    </source>
</evidence>
<dbReference type="EMBL" id="GQ260127">
    <property type="protein sequence ID" value="ACT37345.1"/>
    <property type="molecule type" value="mRNA"/>
</dbReference>
<dbReference type="SMART" id="SM00385">
    <property type="entry name" value="CYCLIN"/>
    <property type="match status" value="2"/>
</dbReference>
<dbReference type="CDD" id="cd20509">
    <property type="entry name" value="CYCLIN_CCNB1-like_rpt2"/>
    <property type="match status" value="1"/>
</dbReference>
<evidence type="ECO:0000256" key="4">
    <source>
        <dbReference type="RuleBase" id="RU000383"/>
    </source>
</evidence>
<dbReference type="InterPro" id="IPR004367">
    <property type="entry name" value="Cyclin_C-dom"/>
</dbReference>
<dbReference type="Pfam" id="PF00134">
    <property type="entry name" value="Cyclin_N"/>
    <property type="match status" value="1"/>
</dbReference>
<dbReference type="InterPro" id="IPR013763">
    <property type="entry name" value="Cyclin-like_dom"/>
</dbReference>
<protein>
    <submittedName>
        <fullName evidence="8">Cyclin B</fullName>
    </submittedName>
</protein>
<proteinExistence type="evidence at transcript level"/>
<dbReference type="FunFam" id="1.10.472.10:FF:000001">
    <property type="entry name" value="G2/mitotic-specific cyclin"/>
    <property type="match status" value="1"/>
</dbReference>
<dbReference type="InterPro" id="IPR039361">
    <property type="entry name" value="Cyclin"/>
</dbReference>
<evidence type="ECO:0000313" key="8">
    <source>
        <dbReference type="EMBL" id="ACT37345.1"/>
    </source>
</evidence>